<evidence type="ECO:0000313" key="3">
    <source>
        <dbReference type="Proteomes" id="UP000225706"/>
    </source>
</evidence>
<feature type="transmembrane region" description="Helical" evidence="1">
    <location>
        <begin position="155"/>
        <end position="176"/>
    </location>
</feature>
<accession>A0A2B4RPR5</accession>
<keyword evidence="1" id="KW-1133">Transmembrane helix</keyword>
<feature type="transmembrane region" description="Helical" evidence="1">
    <location>
        <begin position="131"/>
        <end position="149"/>
    </location>
</feature>
<name>A0A2B4RPR5_STYPI</name>
<feature type="transmembrane region" description="Helical" evidence="1">
    <location>
        <begin position="216"/>
        <end position="233"/>
    </location>
</feature>
<feature type="transmembrane region" description="Helical" evidence="1">
    <location>
        <begin position="188"/>
        <end position="210"/>
    </location>
</feature>
<evidence type="ECO:0000256" key="1">
    <source>
        <dbReference type="SAM" id="Phobius"/>
    </source>
</evidence>
<organism evidence="2 3">
    <name type="scientific">Stylophora pistillata</name>
    <name type="common">Smooth cauliflower coral</name>
    <dbReference type="NCBI Taxonomy" id="50429"/>
    <lineage>
        <taxon>Eukaryota</taxon>
        <taxon>Metazoa</taxon>
        <taxon>Cnidaria</taxon>
        <taxon>Anthozoa</taxon>
        <taxon>Hexacorallia</taxon>
        <taxon>Scleractinia</taxon>
        <taxon>Astrocoeniina</taxon>
        <taxon>Pocilloporidae</taxon>
        <taxon>Stylophora</taxon>
    </lineage>
</organism>
<feature type="transmembrane region" description="Helical" evidence="1">
    <location>
        <begin position="87"/>
        <end position="110"/>
    </location>
</feature>
<feature type="transmembrane region" description="Helical" evidence="1">
    <location>
        <begin position="272"/>
        <end position="298"/>
    </location>
</feature>
<keyword evidence="1" id="KW-0812">Transmembrane</keyword>
<proteinExistence type="predicted"/>
<comment type="caution">
    <text evidence="2">The sequence shown here is derived from an EMBL/GenBank/DDBJ whole genome shotgun (WGS) entry which is preliminary data.</text>
</comment>
<reference evidence="3" key="1">
    <citation type="journal article" date="2017" name="bioRxiv">
        <title>Comparative analysis of the genomes of Stylophora pistillata and Acropora digitifera provides evidence for extensive differences between species of corals.</title>
        <authorList>
            <person name="Voolstra C.R."/>
            <person name="Li Y."/>
            <person name="Liew Y.J."/>
            <person name="Baumgarten S."/>
            <person name="Zoccola D."/>
            <person name="Flot J.-F."/>
            <person name="Tambutte S."/>
            <person name="Allemand D."/>
            <person name="Aranda M."/>
        </authorList>
    </citation>
    <scope>NUCLEOTIDE SEQUENCE [LARGE SCALE GENOMIC DNA]</scope>
</reference>
<gene>
    <name evidence="2" type="ORF">AWC38_SpisGene16420</name>
</gene>
<dbReference type="EMBL" id="LSMT01000373">
    <property type="protein sequence ID" value="PFX19176.1"/>
    <property type="molecule type" value="Genomic_DNA"/>
</dbReference>
<dbReference type="Proteomes" id="UP000225706">
    <property type="component" value="Unassembled WGS sequence"/>
</dbReference>
<protein>
    <submittedName>
        <fullName evidence="2">Uncharacterized protein</fullName>
    </submittedName>
</protein>
<evidence type="ECO:0000313" key="2">
    <source>
        <dbReference type="EMBL" id="PFX19176.1"/>
    </source>
</evidence>
<dbReference type="AlphaFoldDB" id="A0A2B4RPR5"/>
<keyword evidence="1" id="KW-0472">Membrane</keyword>
<keyword evidence="3" id="KW-1185">Reference proteome</keyword>
<sequence>MEHCNPEEPAFTIESFGFNPLENTGRDWYNPPVGELIYKEYGNEESRSTYYIAGRAINVRLINACSLEELEELQALQAVGKPYEESFLLYIPLYVFFAIGPCLQFSYIAWNLRRGSSKQIAILVFKLKPPGCLSCSLAFVVIFFIYPAYNRQKESHGKLLIAIFAPVIGVITKVISRISVQQLWNITLPGYSYVLLVPTYFGAAVVTRGLQAELDTLVYIATLGVIHGFAEVVERSTMMVVDHFCYRLWKRSSASWGSFQTSRRERLNADTAIMSMMFESAAIISVNGLLLFYQLIYLQSDSFSNLLVSFAIYTSVPLVIEWFFTSVSLAIETRYQNMPVMAVWRKQWKRHFLVAFLNAIPLATWSSEDIGPEKKNNESREALSLENIALNSFRDLSESYYLNSTK</sequence>
<feature type="transmembrane region" description="Helical" evidence="1">
    <location>
        <begin position="310"/>
        <end position="331"/>
    </location>
</feature>